<comment type="similarity">
    <text evidence="1">Belongs to the protein kinase superfamily. ADCK protein kinase family.</text>
</comment>
<dbReference type="InterPro" id="IPR051130">
    <property type="entry name" value="Mito_struct-func_regulator"/>
</dbReference>
<proteinExistence type="inferred from homology"/>
<dbReference type="InterPro" id="IPR004147">
    <property type="entry name" value="ABC1_dom"/>
</dbReference>
<name>A0AAD5EFL7_UMBRA</name>
<dbReference type="Pfam" id="PF03109">
    <property type="entry name" value="ABC1"/>
    <property type="match status" value="1"/>
</dbReference>
<dbReference type="Gene3D" id="1.10.510.10">
    <property type="entry name" value="Transferase(Phosphotransferase) domain 1"/>
    <property type="match status" value="1"/>
</dbReference>
<reference evidence="3" key="1">
    <citation type="submission" date="2021-06" db="EMBL/GenBank/DDBJ databases">
        <authorList>
            <consortium name="DOE Joint Genome Institute"/>
            <person name="Mondo S.J."/>
            <person name="Amses K.R."/>
            <person name="Simmons D.R."/>
            <person name="Longcore J.E."/>
            <person name="Seto K."/>
            <person name="Alves G.H."/>
            <person name="Bonds A.E."/>
            <person name="Quandt C.A."/>
            <person name="Davis W.J."/>
            <person name="Chang Y."/>
            <person name="Letcher P.M."/>
            <person name="Powell M.J."/>
            <person name="Kuo A."/>
            <person name="Labutti K."/>
            <person name="Pangilinan J."/>
            <person name="Andreopoulos W."/>
            <person name="Tritt A."/>
            <person name="Riley R."/>
            <person name="Hundley H."/>
            <person name="Johnson J."/>
            <person name="Lipzen A."/>
            <person name="Barry K."/>
            <person name="Berbee M.L."/>
            <person name="Buchler N.E."/>
            <person name="Grigoriev I.V."/>
            <person name="Spatafora J.W."/>
            <person name="Stajich J.E."/>
            <person name="James T.Y."/>
        </authorList>
    </citation>
    <scope>NUCLEOTIDE SEQUENCE</scope>
    <source>
        <strain evidence="3">AG</strain>
    </source>
</reference>
<feature type="domain" description="ABC1 atypical kinase-like" evidence="2">
    <location>
        <begin position="192"/>
        <end position="440"/>
    </location>
</feature>
<sequence length="634" mass="73058">MFPRIGHSSRFAWNPLALGPYRPAISQFSKPFAHRFHAPSALHAPKIAPRLRQRFRSATQVVGKPLTPAQRRIRNIGMGALGIATATYAVAVAWDADYPLSMAAIGAFRTTTTFLTGSLCMADYKLLHARYYFTGYDSDEYTSARKVVHARSAQRLLSLCRLHGGIYIKAGQHIASLNFVLPNEYTETLSVLQDRAPFHPYDEVEKTFYDDFGKRISEVFSMFEERPLAAASIAQVHRAQIKETGELVAVKVQHADVSRLFGVDMWTMESLTSLAHELFGSDFELTWIVGEFRKNVETEFDFQNEAKNAQETMNRFQHRKNEFHVPKIYWNLTRERILTMEYIDGVKVNDVERLREIGVDPKWVGRILQDVFAEMIFCHGIFHCDPHPGNMLVYRAPDTNQAKLVLLDHGLYRSIPNNYRLAYCELWRALLSADYNMLQRAATNLNVPRFADMMSILFTGRLITPTSSSATTTTSNLSKELTKEERRAAHKELTKGYNVNDVFYFLENVPRELLLIFRVSHMVNSIHRQLGAWKGERFEIYAKYATRGFWCETRDELHMQSTRRTGWKSRWYLFGGAPNLKRSLQYLREVIGMRIRLLITETALLLIEWWRGGELELDIVDKAVEDKLQTAPKF</sequence>
<evidence type="ECO:0000259" key="2">
    <source>
        <dbReference type="Pfam" id="PF03109"/>
    </source>
</evidence>
<dbReference type="InterPro" id="IPR011009">
    <property type="entry name" value="Kinase-like_dom_sf"/>
</dbReference>
<dbReference type="PANTHER" id="PTHR43173:SF28">
    <property type="entry name" value="AARF DOMAIN CONTAINING KINASE 5"/>
    <property type="match status" value="1"/>
</dbReference>
<evidence type="ECO:0000313" key="4">
    <source>
        <dbReference type="Proteomes" id="UP001206595"/>
    </source>
</evidence>
<comment type="caution">
    <text evidence="3">The sequence shown here is derived from an EMBL/GenBank/DDBJ whole genome shotgun (WGS) entry which is preliminary data.</text>
</comment>
<dbReference type="AlphaFoldDB" id="A0AAD5EFL7"/>
<dbReference type="GeneID" id="75912386"/>
<keyword evidence="4" id="KW-1185">Reference proteome</keyword>
<accession>A0AAD5EFL7</accession>
<gene>
    <name evidence="3" type="ORF">K450DRAFT_229133</name>
</gene>
<dbReference type="Proteomes" id="UP001206595">
    <property type="component" value="Unassembled WGS sequence"/>
</dbReference>
<reference evidence="3" key="2">
    <citation type="journal article" date="2022" name="Proc. Natl. Acad. Sci. U.S.A.">
        <title>Diploid-dominant life cycles characterize the early evolution of Fungi.</title>
        <authorList>
            <person name="Amses K.R."/>
            <person name="Simmons D.R."/>
            <person name="Longcore J.E."/>
            <person name="Mondo S.J."/>
            <person name="Seto K."/>
            <person name="Jeronimo G.H."/>
            <person name="Bonds A.E."/>
            <person name="Quandt C.A."/>
            <person name="Davis W.J."/>
            <person name="Chang Y."/>
            <person name="Federici B.A."/>
            <person name="Kuo A."/>
            <person name="LaButti K."/>
            <person name="Pangilinan J."/>
            <person name="Andreopoulos W."/>
            <person name="Tritt A."/>
            <person name="Riley R."/>
            <person name="Hundley H."/>
            <person name="Johnson J."/>
            <person name="Lipzen A."/>
            <person name="Barry K."/>
            <person name="Lang B.F."/>
            <person name="Cuomo C.A."/>
            <person name="Buchler N.E."/>
            <person name="Grigoriev I.V."/>
            <person name="Spatafora J.W."/>
            <person name="Stajich J.E."/>
            <person name="James T.Y."/>
        </authorList>
    </citation>
    <scope>NUCLEOTIDE SEQUENCE</scope>
    <source>
        <strain evidence="3">AG</strain>
    </source>
</reference>
<evidence type="ECO:0000313" key="3">
    <source>
        <dbReference type="EMBL" id="KAI8582125.1"/>
    </source>
</evidence>
<dbReference type="PANTHER" id="PTHR43173">
    <property type="entry name" value="ABC1 FAMILY PROTEIN"/>
    <property type="match status" value="1"/>
</dbReference>
<protein>
    <recommendedName>
        <fullName evidence="2">ABC1 atypical kinase-like domain-containing protein</fullName>
    </recommendedName>
</protein>
<dbReference type="RefSeq" id="XP_051447129.1">
    <property type="nucleotide sequence ID" value="XM_051587039.1"/>
</dbReference>
<dbReference type="InterPro" id="IPR045307">
    <property type="entry name" value="ADCK1_dom"/>
</dbReference>
<dbReference type="SUPFAM" id="SSF56112">
    <property type="entry name" value="Protein kinase-like (PK-like)"/>
    <property type="match status" value="1"/>
</dbReference>
<dbReference type="CDD" id="cd13969">
    <property type="entry name" value="ADCK1-like"/>
    <property type="match status" value="1"/>
</dbReference>
<organism evidence="3 4">
    <name type="scientific">Umbelopsis ramanniana AG</name>
    <dbReference type="NCBI Taxonomy" id="1314678"/>
    <lineage>
        <taxon>Eukaryota</taxon>
        <taxon>Fungi</taxon>
        <taxon>Fungi incertae sedis</taxon>
        <taxon>Mucoromycota</taxon>
        <taxon>Mucoromycotina</taxon>
        <taxon>Umbelopsidomycetes</taxon>
        <taxon>Umbelopsidales</taxon>
        <taxon>Umbelopsidaceae</taxon>
        <taxon>Umbelopsis</taxon>
    </lineage>
</organism>
<dbReference type="EMBL" id="MU620902">
    <property type="protein sequence ID" value="KAI8582125.1"/>
    <property type="molecule type" value="Genomic_DNA"/>
</dbReference>
<evidence type="ECO:0000256" key="1">
    <source>
        <dbReference type="ARBA" id="ARBA00009670"/>
    </source>
</evidence>